<dbReference type="InterPro" id="IPR011990">
    <property type="entry name" value="TPR-like_helical_dom_sf"/>
</dbReference>
<dbReference type="Gene3D" id="1.25.40.10">
    <property type="entry name" value="Tetratricopeptide repeat domain"/>
    <property type="match status" value="3"/>
</dbReference>
<dbReference type="Proteomes" id="UP001497512">
    <property type="component" value="Chromosome 10"/>
</dbReference>
<feature type="compositionally biased region" description="Basic and acidic residues" evidence="3">
    <location>
        <begin position="145"/>
        <end position="154"/>
    </location>
</feature>
<accession>A0ABP0TDY5</accession>
<dbReference type="PANTHER" id="PTHR45717">
    <property type="entry name" value="OS12G0527900 PROTEIN"/>
    <property type="match status" value="1"/>
</dbReference>
<keyword evidence="5" id="KW-1185">Reference proteome</keyword>
<evidence type="ECO:0000256" key="3">
    <source>
        <dbReference type="SAM" id="MobiDB-lite"/>
    </source>
</evidence>
<reference evidence="4" key="1">
    <citation type="submission" date="2024-02" db="EMBL/GenBank/DDBJ databases">
        <authorList>
            <consortium name="ELIXIR-Norway"/>
            <consortium name="Elixir Norway"/>
        </authorList>
    </citation>
    <scope>NUCLEOTIDE SEQUENCE</scope>
</reference>
<feature type="region of interest" description="Disordered" evidence="3">
    <location>
        <begin position="59"/>
        <end position="88"/>
    </location>
</feature>
<feature type="repeat" description="PPR" evidence="2">
    <location>
        <begin position="468"/>
        <end position="498"/>
    </location>
</feature>
<name>A0ABP0TDY5_9BRYO</name>
<feature type="compositionally biased region" description="Acidic residues" evidence="3">
    <location>
        <begin position="155"/>
        <end position="177"/>
    </location>
</feature>
<feature type="compositionally biased region" description="Basic and acidic residues" evidence="3">
    <location>
        <begin position="68"/>
        <end position="88"/>
    </location>
</feature>
<evidence type="ECO:0000256" key="1">
    <source>
        <dbReference type="ARBA" id="ARBA00022737"/>
    </source>
</evidence>
<dbReference type="Pfam" id="PF01535">
    <property type="entry name" value="PPR"/>
    <property type="match status" value="3"/>
</dbReference>
<feature type="repeat" description="PPR" evidence="2">
    <location>
        <begin position="363"/>
        <end position="397"/>
    </location>
</feature>
<proteinExistence type="predicted"/>
<feature type="repeat" description="PPR" evidence="2">
    <location>
        <begin position="503"/>
        <end position="537"/>
    </location>
</feature>
<gene>
    <name evidence="4" type="ORF">CSSPTR1EN2_LOCUS2395</name>
</gene>
<sequence>MSRVWRAVRVARSQRPVKGWKDSWSLQETKKVNKEEHVSMGGSGSVCYQLQRVMSTSAGSDSFVPRYRSPESVEKNGECEQSRTSKGKEDLLMSTRPHFCSHHSFMLLDRSFNRALSSQVLVEKGPEEGKFDEVLPAESSPVEASFREPDTIDSHEEDASEATVVEEEEESGNDLDDVSLKEEQSSVDESQRSLWRRIQKAKLAPWKSIMPVVKRWIAEGHGLDKRAIISTMIRLRRLGRYKQALEISDWMVQQEGVQWGEMDHVVQLELKAKMGQFRNLEALFRNAPPELKTQAAYHTLLKGYVDSEKSDKAEATFAEFKASGLLTHSFAFNQMLLLYKSKGSMDKIPKLLEEMKTLGIARDVYTYNILMDWKAQSGDIVGMEQIFEELKADEVVKPDAATYGTLASTYVKSGDLVKAKVFLHEMEEGDVIRRRAAYDILLAQYSTIGDYEAVERVWAKSKSLPGISTSTYVTMLEALGKLGKVERAEEIYKVLTKEKGLALGRQYNAMLSVYTRQGLMEQAEAVVEEMEKRGRKRTSITYHHLVNGYLKNLQLDKALETVAKAQAESTFNVRTKPWLVTMDAILNGCAERGDVVLAERHFGELRKLYPKVDVQKFNMLLKAYIVGQVPASGFLQRMQADNIFPNDETLSLLKQQVEPSDERGVSQRTVEP</sequence>
<feature type="region of interest" description="Disordered" evidence="3">
    <location>
        <begin position="127"/>
        <end position="185"/>
    </location>
</feature>
<dbReference type="PANTHER" id="PTHR45717:SF15">
    <property type="entry name" value="AGL218WP"/>
    <property type="match status" value="1"/>
</dbReference>
<evidence type="ECO:0000256" key="2">
    <source>
        <dbReference type="PROSITE-ProRule" id="PRU00708"/>
    </source>
</evidence>
<feature type="repeat" description="PPR" evidence="2">
    <location>
        <begin position="399"/>
        <end position="433"/>
    </location>
</feature>
<dbReference type="Pfam" id="PF13041">
    <property type="entry name" value="PPR_2"/>
    <property type="match status" value="2"/>
</dbReference>
<evidence type="ECO:0000313" key="4">
    <source>
        <dbReference type="EMBL" id="CAK9194176.1"/>
    </source>
</evidence>
<dbReference type="InterPro" id="IPR002885">
    <property type="entry name" value="PPR_rpt"/>
</dbReference>
<protein>
    <recommendedName>
        <fullName evidence="6">Pentatricopeptide repeat-containing protein</fullName>
    </recommendedName>
</protein>
<dbReference type="NCBIfam" id="TIGR00756">
    <property type="entry name" value="PPR"/>
    <property type="match status" value="3"/>
</dbReference>
<organism evidence="4 5">
    <name type="scientific">Sphagnum troendelagicum</name>
    <dbReference type="NCBI Taxonomy" id="128251"/>
    <lineage>
        <taxon>Eukaryota</taxon>
        <taxon>Viridiplantae</taxon>
        <taxon>Streptophyta</taxon>
        <taxon>Embryophyta</taxon>
        <taxon>Bryophyta</taxon>
        <taxon>Sphagnophytina</taxon>
        <taxon>Sphagnopsida</taxon>
        <taxon>Sphagnales</taxon>
        <taxon>Sphagnaceae</taxon>
        <taxon>Sphagnum</taxon>
    </lineage>
</organism>
<keyword evidence="1" id="KW-0677">Repeat</keyword>
<evidence type="ECO:0000313" key="5">
    <source>
        <dbReference type="Proteomes" id="UP001497512"/>
    </source>
</evidence>
<dbReference type="EMBL" id="OZ019902">
    <property type="protein sequence ID" value="CAK9194176.1"/>
    <property type="molecule type" value="Genomic_DNA"/>
</dbReference>
<dbReference type="PROSITE" id="PS51375">
    <property type="entry name" value="PPR"/>
    <property type="match status" value="4"/>
</dbReference>
<evidence type="ECO:0008006" key="6">
    <source>
        <dbReference type="Google" id="ProtNLM"/>
    </source>
</evidence>